<name>E1YE44_9BACT</name>
<dbReference type="AlphaFoldDB" id="E1YE44"/>
<organism evidence="1">
    <name type="scientific">uncultured Desulfobacterium sp</name>
    <dbReference type="NCBI Taxonomy" id="201089"/>
    <lineage>
        <taxon>Bacteria</taxon>
        <taxon>Pseudomonadati</taxon>
        <taxon>Thermodesulfobacteriota</taxon>
        <taxon>Desulfobacteria</taxon>
        <taxon>Desulfobacterales</taxon>
        <taxon>Desulfobacteriaceae</taxon>
        <taxon>Desulfobacterium</taxon>
        <taxon>environmental samples</taxon>
    </lineage>
</organism>
<sequence>MRDILSSFFACKDVYMHMNIHKQNKELRALFEKMLQPIHRHLQNIMPCNNKGDENHD</sequence>
<protein>
    <submittedName>
        <fullName evidence="1">Uncharacterized protein</fullName>
    </submittedName>
</protein>
<gene>
    <name evidence="1" type="ORF">N47_B19490</name>
</gene>
<reference evidence="1" key="1">
    <citation type="journal article" date="2011" name="Environ. Microbiol.">
        <title>Genomic insights into the metabolic potential of the polycyclic aromatic hydrocarbon degrading sulfate-reducing Deltaproteobacterium N47.</title>
        <authorList>
            <person name="Bergmann F."/>
            <person name="Selesi D."/>
            <person name="Weinmaier T."/>
            <person name="Tischler P."/>
            <person name="Rattei T."/>
            <person name="Meckenstock R.U."/>
        </authorList>
    </citation>
    <scope>NUCLEOTIDE SEQUENCE</scope>
</reference>
<accession>E1YE44</accession>
<evidence type="ECO:0000313" key="1">
    <source>
        <dbReference type="EMBL" id="CBX28803.1"/>
    </source>
</evidence>
<dbReference type="EMBL" id="FR695870">
    <property type="protein sequence ID" value="CBX28803.1"/>
    <property type="molecule type" value="Genomic_DNA"/>
</dbReference>
<proteinExistence type="predicted"/>